<dbReference type="Gene3D" id="3.40.50.300">
    <property type="entry name" value="P-loop containing nucleotide triphosphate hydrolases"/>
    <property type="match status" value="1"/>
</dbReference>
<evidence type="ECO:0000313" key="1">
    <source>
        <dbReference type="EMBL" id="KKM68272.1"/>
    </source>
</evidence>
<dbReference type="InterPro" id="IPR027417">
    <property type="entry name" value="P-loop_NTPase"/>
</dbReference>
<comment type="caution">
    <text evidence="1">The sequence shown here is derived from an EMBL/GenBank/DDBJ whole genome shotgun (WGS) entry which is preliminary data.</text>
</comment>
<dbReference type="SUPFAM" id="SSF52540">
    <property type="entry name" value="P-loop containing nucleoside triphosphate hydrolases"/>
    <property type="match status" value="1"/>
</dbReference>
<proteinExistence type="predicted"/>
<reference evidence="1" key="1">
    <citation type="journal article" date="2015" name="Nature">
        <title>Complex archaea that bridge the gap between prokaryotes and eukaryotes.</title>
        <authorList>
            <person name="Spang A."/>
            <person name="Saw J.H."/>
            <person name="Jorgensen S.L."/>
            <person name="Zaremba-Niedzwiedzka K."/>
            <person name="Martijn J."/>
            <person name="Lind A.E."/>
            <person name="van Eijk R."/>
            <person name="Schleper C."/>
            <person name="Guy L."/>
            <person name="Ettema T.J."/>
        </authorList>
    </citation>
    <scope>NUCLEOTIDE SEQUENCE</scope>
</reference>
<protein>
    <submittedName>
        <fullName evidence="1">Uncharacterized protein</fullName>
    </submittedName>
</protein>
<dbReference type="EMBL" id="LAZR01010198">
    <property type="protein sequence ID" value="KKM68272.1"/>
    <property type="molecule type" value="Genomic_DNA"/>
</dbReference>
<sequence length="277" mass="31952">MEKRTEECTCSNCHATFEGEVEVYLFVDPPREFRDRECPECKAAREADELRQEEEDMNRQRGLVRQRWVRESGIPWNLNASRFLDLDKTYAPKARRLCLEWAKGFSLDRPGDSPSLLLHSKVAGVGKTTLMTCIASHIFEGWQGQPGVARCPVKFESGPGLVRRIRATWNLPDEGPRHEREEDVYNQLRGVPLLMLDDVGKEQPRSYRFTQEMYWYIVDERVKAGLPLVLNSRLPMAGQDSLEDLMGKDTVDRLYGMCRGHMVEIEAQSYRRLKGIA</sequence>
<dbReference type="AlphaFoldDB" id="A0A0F9MGR4"/>
<organism evidence="1">
    <name type="scientific">marine sediment metagenome</name>
    <dbReference type="NCBI Taxonomy" id="412755"/>
    <lineage>
        <taxon>unclassified sequences</taxon>
        <taxon>metagenomes</taxon>
        <taxon>ecological metagenomes</taxon>
    </lineage>
</organism>
<name>A0A0F9MGR4_9ZZZZ</name>
<accession>A0A0F9MGR4</accession>
<gene>
    <name evidence="1" type="ORF">LCGC14_1462510</name>
</gene>